<evidence type="ECO:0000313" key="2">
    <source>
        <dbReference type="Proteomes" id="UP000567293"/>
    </source>
</evidence>
<dbReference type="GO" id="GO:0006508">
    <property type="term" value="P:proteolysis"/>
    <property type="evidence" value="ECO:0007669"/>
    <property type="project" value="InterPro"/>
</dbReference>
<dbReference type="GO" id="GO:0004185">
    <property type="term" value="F:serine-type carboxypeptidase activity"/>
    <property type="evidence" value="ECO:0007669"/>
    <property type="project" value="InterPro"/>
</dbReference>
<dbReference type="EMBL" id="JACDQQ010001547">
    <property type="protein sequence ID" value="MBA0086507.1"/>
    <property type="molecule type" value="Genomic_DNA"/>
</dbReference>
<gene>
    <name evidence="1" type="ORF">HRJ53_16120</name>
</gene>
<dbReference type="AlphaFoldDB" id="A0A7V8SY86"/>
<keyword evidence="2" id="KW-1185">Reference proteome</keyword>
<comment type="caution">
    <text evidence="1">The sequence shown here is derived from an EMBL/GenBank/DDBJ whole genome shotgun (WGS) entry which is preliminary data.</text>
</comment>
<organism evidence="1 2">
    <name type="scientific">Candidatus Acidiferrum panamense</name>
    <dbReference type="NCBI Taxonomy" id="2741543"/>
    <lineage>
        <taxon>Bacteria</taxon>
        <taxon>Pseudomonadati</taxon>
        <taxon>Acidobacteriota</taxon>
        <taxon>Terriglobia</taxon>
        <taxon>Candidatus Acidiferrales</taxon>
        <taxon>Candidatus Acidiferrum</taxon>
    </lineage>
</organism>
<dbReference type="Pfam" id="PF00450">
    <property type="entry name" value="Peptidase_S10"/>
    <property type="match status" value="1"/>
</dbReference>
<dbReference type="Proteomes" id="UP000567293">
    <property type="component" value="Unassembled WGS sequence"/>
</dbReference>
<dbReference type="SUPFAM" id="SSF53474">
    <property type="entry name" value="alpha/beta-Hydrolases"/>
    <property type="match status" value="1"/>
</dbReference>
<dbReference type="InterPro" id="IPR001563">
    <property type="entry name" value="Peptidase_S10"/>
</dbReference>
<reference evidence="1" key="1">
    <citation type="submission" date="2020-06" db="EMBL/GenBank/DDBJ databases">
        <title>Legume-microbial interactions unlock mineral nutrients during tropical forest succession.</title>
        <authorList>
            <person name="Epihov D.Z."/>
        </authorList>
    </citation>
    <scope>NUCLEOTIDE SEQUENCE [LARGE SCALE GENOMIC DNA]</scope>
    <source>
        <strain evidence="1">Pan2503</strain>
    </source>
</reference>
<accession>A0A7V8SY86</accession>
<dbReference type="InterPro" id="IPR029058">
    <property type="entry name" value="AB_hydrolase_fold"/>
</dbReference>
<sequence>MTEHSLRVGGQTISYKATASTTLLKSDKGDPTGLMYSVAYTKNDIKDLTTRPVAFLYNGGPGSATMWLHMGAFGPRRVYTVNGSFTPPAPYKLVDNGETLLDKTDLVFIDAMGTGYSHAVCKAQDRDFFGIDEDIEAFAQFIMTYLSRNDRWNSPKFLIGESYGTFRSAALGNYLQSRDTVHLNGIVLISSVLDLSSLTFAPGDDRPYVFYLPSYAAVAWYHKVLKDRPADVAAFIEEARKYAQGEYAAALYKGATLSAADKAAVAKRVSYFTGLSEDYLMKADLRVTLSQFRAELQRKEGLTTGRIDARFTGYTYDLLEENAQGDPEGPAVGGAFTALLNTYNHDELKFGKDKVYHNSANAFGSWNWRRREPRGFGFPGAPNVDQDLAQAMITNPKLLVQVENGYYDLATPFFATEHTMEHLGLPEALEKNVKLDYYTAGHMMYLHDEDRASLHNQISRFIDRATQQP</sequence>
<proteinExistence type="predicted"/>
<name>A0A7V8SY86_9BACT</name>
<dbReference type="Gene3D" id="3.40.50.1820">
    <property type="entry name" value="alpha/beta hydrolase"/>
    <property type="match status" value="1"/>
</dbReference>
<protein>
    <submittedName>
        <fullName evidence="1">Peptidase S10</fullName>
    </submittedName>
</protein>
<evidence type="ECO:0000313" key="1">
    <source>
        <dbReference type="EMBL" id="MBA0086507.1"/>
    </source>
</evidence>